<feature type="region of interest" description="Disordered" evidence="1">
    <location>
        <begin position="1"/>
        <end position="68"/>
    </location>
</feature>
<evidence type="ECO:0000256" key="1">
    <source>
        <dbReference type="SAM" id="MobiDB-lite"/>
    </source>
</evidence>
<evidence type="ECO:0000313" key="3">
    <source>
        <dbReference type="RefSeq" id="XP_026286805.1"/>
    </source>
</evidence>
<feature type="compositionally biased region" description="Gly residues" evidence="1">
    <location>
        <begin position="52"/>
        <end position="63"/>
    </location>
</feature>
<proteinExistence type="predicted"/>
<accession>A0A6J1T5A8</accession>
<keyword evidence="2" id="KW-1185">Reference proteome</keyword>
<gene>
    <name evidence="3" type="primary">LOC113212356</name>
</gene>
<evidence type="ECO:0000313" key="2">
    <source>
        <dbReference type="Proteomes" id="UP000504606"/>
    </source>
</evidence>
<protein>
    <submittedName>
        <fullName evidence="3">Uncharacterized protein LOC113212356</fullName>
    </submittedName>
</protein>
<dbReference type="KEGG" id="foc:113212356"/>
<dbReference type="RefSeq" id="XP_026286805.1">
    <property type="nucleotide sequence ID" value="XM_026431020.2"/>
</dbReference>
<dbReference type="GeneID" id="113212356"/>
<sequence>MPTVSNHDVLGTLSWGTGGNARHFTRDPFGEPLGGRSDARDGINSLLFGDSQSGGGRGAGPCGPGQPVQAEHAYASAQGVQQVQPQLGSFVSQNGYYGYQQPHAGHTEQGLALAAHADCSMDTSENNLPGHAAGAHPSCGGFGGPWQADPRSGPGADPINRIQRKRNLSARGMGLEATAALAAHDDHGACKRTRPSPFGEHNQHHTDVSGADVRTEILYGGDMKQSLLKESELAALESLLKHTHGCDYYNYDGCEL</sequence>
<name>A0A6J1T5A8_FRAOC</name>
<organism evidence="2 3">
    <name type="scientific">Frankliniella occidentalis</name>
    <name type="common">Western flower thrips</name>
    <name type="synonym">Euthrips occidentalis</name>
    <dbReference type="NCBI Taxonomy" id="133901"/>
    <lineage>
        <taxon>Eukaryota</taxon>
        <taxon>Metazoa</taxon>
        <taxon>Ecdysozoa</taxon>
        <taxon>Arthropoda</taxon>
        <taxon>Hexapoda</taxon>
        <taxon>Insecta</taxon>
        <taxon>Pterygota</taxon>
        <taxon>Neoptera</taxon>
        <taxon>Paraneoptera</taxon>
        <taxon>Thysanoptera</taxon>
        <taxon>Terebrantia</taxon>
        <taxon>Thripoidea</taxon>
        <taxon>Thripidae</taxon>
        <taxon>Frankliniella</taxon>
    </lineage>
</organism>
<dbReference type="OrthoDB" id="10602850at2759"/>
<dbReference type="AlphaFoldDB" id="A0A6J1T5A8"/>
<dbReference type="Proteomes" id="UP000504606">
    <property type="component" value="Unplaced"/>
</dbReference>
<reference evidence="3" key="1">
    <citation type="submission" date="2025-08" db="UniProtKB">
        <authorList>
            <consortium name="RefSeq"/>
        </authorList>
    </citation>
    <scope>IDENTIFICATION</scope>
    <source>
        <tissue evidence="3">Whole organism</tissue>
    </source>
</reference>